<feature type="region of interest" description="Disordered" evidence="1">
    <location>
        <begin position="1"/>
        <end position="20"/>
    </location>
</feature>
<comment type="caution">
    <text evidence="2">The sequence shown here is derived from an EMBL/GenBank/DDBJ whole genome shotgun (WGS) entry which is preliminary data.</text>
</comment>
<evidence type="ECO:0000313" key="3">
    <source>
        <dbReference type="Proteomes" id="UP001303046"/>
    </source>
</evidence>
<proteinExistence type="predicted"/>
<reference evidence="2 3" key="1">
    <citation type="submission" date="2023-08" db="EMBL/GenBank/DDBJ databases">
        <title>A Necator americanus chromosomal reference genome.</title>
        <authorList>
            <person name="Ilik V."/>
            <person name="Petrzelkova K.J."/>
            <person name="Pardy F."/>
            <person name="Fuh T."/>
            <person name="Niatou-Singa F.S."/>
            <person name="Gouil Q."/>
            <person name="Baker L."/>
            <person name="Ritchie M.E."/>
            <person name="Jex A.R."/>
            <person name="Gazzola D."/>
            <person name="Li H."/>
            <person name="Toshio Fujiwara R."/>
            <person name="Zhan B."/>
            <person name="Aroian R.V."/>
            <person name="Pafco B."/>
            <person name="Schwarz E.M."/>
        </authorList>
    </citation>
    <scope>NUCLEOTIDE SEQUENCE [LARGE SCALE GENOMIC DNA]</scope>
    <source>
        <strain evidence="2 3">Aroian</strain>
        <tissue evidence="2">Whole animal</tissue>
    </source>
</reference>
<evidence type="ECO:0000313" key="2">
    <source>
        <dbReference type="EMBL" id="KAK6725743.1"/>
    </source>
</evidence>
<dbReference type="EMBL" id="JAVFWL010000001">
    <property type="protein sequence ID" value="KAK6725743.1"/>
    <property type="molecule type" value="Genomic_DNA"/>
</dbReference>
<keyword evidence="3" id="KW-1185">Reference proteome</keyword>
<name>A0ABR1BH35_NECAM</name>
<accession>A0ABR1BH35</accession>
<sequence>MKPHEHLRSTNSSTLGDEGPGWHYCGFELPTVPVAAEPLTDCSRTKKKEKCAVRPEHCNIYCREQIRSKMLRWSSLRRKQHRQLMGELVEGKNRSRLWRIEGFGGSQAQRRLRKR</sequence>
<protein>
    <submittedName>
        <fullName evidence="2">Uncharacterized protein</fullName>
    </submittedName>
</protein>
<dbReference type="Proteomes" id="UP001303046">
    <property type="component" value="Unassembled WGS sequence"/>
</dbReference>
<evidence type="ECO:0000256" key="1">
    <source>
        <dbReference type="SAM" id="MobiDB-lite"/>
    </source>
</evidence>
<gene>
    <name evidence="2" type="primary">Necator_chrI.g326</name>
    <name evidence="2" type="ORF">RB195_004205</name>
</gene>
<organism evidence="2 3">
    <name type="scientific">Necator americanus</name>
    <name type="common">Human hookworm</name>
    <dbReference type="NCBI Taxonomy" id="51031"/>
    <lineage>
        <taxon>Eukaryota</taxon>
        <taxon>Metazoa</taxon>
        <taxon>Ecdysozoa</taxon>
        <taxon>Nematoda</taxon>
        <taxon>Chromadorea</taxon>
        <taxon>Rhabditida</taxon>
        <taxon>Rhabditina</taxon>
        <taxon>Rhabditomorpha</taxon>
        <taxon>Strongyloidea</taxon>
        <taxon>Ancylostomatidae</taxon>
        <taxon>Bunostominae</taxon>
        <taxon>Necator</taxon>
    </lineage>
</organism>